<dbReference type="GO" id="GO:0047553">
    <property type="term" value="F:2-oxoglutarate synthase activity"/>
    <property type="evidence" value="ECO:0007669"/>
    <property type="project" value="UniProtKB-EC"/>
</dbReference>
<protein>
    <submittedName>
        <fullName>2-oxoglutarate:ferredoxin oxidoreductase alpha subunit</fullName>
        <ecNumber>1.2.7.3</ecNumber>
    </submittedName>
</protein>
<dbReference type="EC" id="1.2.7.3"/>
<proteinExistence type="evidence at protein level"/>
<dbReference type="AlphaFoldDB" id="Q9R4A7"/>
<keyword id="KW-0903">Direct protein sequencing</keyword>
<accession>Q9R4A7</accession>
<name>Q9R4A7_HYDTH</name>
<reference key="1">
    <citation type="journal article" date="1996" name="J. Bacteriol.">
        <title>Purification and characterization of 2-oxoglutarate:ferredoxin oxidoreductase from a thermophilic, obligately chemolithoautotrophic bacterium, Hydrogenobacter thermophilus TK-6.</title>
        <authorList>
            <person name="Yoon K.S."/>
            <person name="Ishii M."/>
            <person name="Igarashi Y."/>
            <person name="Kodama T."/>
        </authorList>
    </citation>
    <scope>PROTEIN SEQUENCE</scope>
</reference>
<organism>
    <name type="scientific">Hydrogenobacter thermophilus</name>
    <dbReference type="NCBI Taxonomy" id="940"/>
    <lineage>
        <taxon>Bacteria</taxon>
        <taxon>Pseudomonadati</taxon>
        <taxon>Aquificota</taxon>
        <taxon>Aquificia</taxon>
        <taxon>Aquificales</taxon>
        <taxon>Aquificaceae</taxon>
        <taxon>Hydrogenobacter</taxon>
    </lineage>
</organism>
<sequence>AFDLTIKIGGCGGWGVIEAGDFLTI</sequence>